<feature type="transmembrane region" description="Helical" evidence="11">
    <location>
        <begin position="16"/>
        <end position="36"/>
    </location>
</feature>
<feature type="binding site" description="axial binding residue" evidence="9">
    <location>
        <position position="493"/>
    </location>
    <ligand>
        <name>heme</name>
        <dbReference type="ChEBI" id="CHEBI:30413"/>
    </ligand>
    <ligandPart>
        <name>Fe</name>
        <dbReference type="ChEBI" id="CHEBI:18248"/>
    </ligandPart>
</feature>
<dbReference type="SUPFAM" id="SSF48264">
    <property type="entry name" value="Cytochrome P450"/>
    <property type="match status" value="1"/>
</dbReference>
<keyword evidence="8 10" id="KW-0503">Monooxygenase</keyword>
<proteinExistence type="inferred from homology"/>
<evidence type="ECO:0000256" key="6">
    <source>
        <dbReference type="ARBA" id="ARBA00023002"/>
    </source>
</evidence>
<comment type="pathway">
    <text evidence="2">Secondary metabolite biosynthesis.</text>
</comment>
<sequence>MSTLFSEHFTFPVNPALLLGVTVLLLLAVQVSTWLFDTKGLHRVPGPFFAKWTSLWYGFAGHSGRVDQIILDLHKRYGKVVRIGPNQVSIQDADALRSIYGFSSKALKSGFYDALVQFNGTPSSFLTRSREDHTRKRKFVAHGLSMSSILEFQPTISQYQQQLVVHWDSMCAAAKLGKGGKIGSQFWTARNGQAWFDCMPWLNYVAFDIIGDLGFGKGFGMTASGTDIIQIATDQTAAIESFGSEKARLETEDVPLVKTVLARGEFSITAALMPVWARPILRLLEPEGHKALNTFGTIAATSIQTRLSTPTDRVDLLSRMIEGRDDGGKPMNARELCAESTTLLGAGSDTTSNSSCAMIYYLARDQKKQLALQKELDDVLGAPNASDSFEGHGGLYEKVKHLPYLEAVVNEGLRMYSTIGIGLPRVVPEGGLTVAGYTLTEGTVVGVPVYAVHHDASVWGPDVDTFNPERWLVEDKTTMLNAFAPFSVGPRACVGRNLAMMELTTIIATLVHRYHFVLEHPGKKVII</sequence>
<dbReference type="GO" id="GO:0005506">
    <property type="term" value="F:iron ion binding"/>
    <property type="evidence" value="ECO:0007669"/>
    <property type="project" value="InterPro"/>
</dbReference>
<comment type="cofactor">
    <cofactor evidence="1 9">
        <name>heme</name>
        <dbReference type="ChEBI" id="CHEBI:30413"/>
    </cofactor>
</comment>
<evidence type="ECO:0000256" key="3">
    <source>
        <dbReference type="ARBA" id="ARBA00010617"/>
    </source>
</evidence>
<name>A0A4S4MRS3_9APHY</name>
<evidence type="ECO:0000256" key="1">
    <source>
        <dbReference type="ARBA" id="ARBA00001971"/>
    </source>
</evidence>
<dbReference type="AlphaFoldDB" id="A0A4S4MRS3"/>
<evidence type="ECO:0000256" key="8">
    <source>
        <dbReference type="ARBA" id="ARBA00023033"/>
    </source>
</evidence>
<dbReference type="InterPro" id="IPR001128">
    <property type="entry name" value="Cyt_P450"/>
</dbReference>
<comment type="similarity">
    <text evidence="3 10">Belongs to the cytochrome P450 family.</text>
</comment>
<dbReference type="OrthoDB" id="1470350at2759"/>
<keyword evidence="6 10" id="KW-0560">Oxidoreductase</keyword>
<evidence type="ECO:0000313" key="13">
    <source>
        <dbReference type="Proteomes" id="UP000308730"/>
    </source>
</evidence>
<keyword evidence="11" id="KW-0812">Transmembrane</keyword>
<evidence type="ECO:0000256" key="9">
    <source>
        <dbReference type="PIRSR" id="PIRSR602401-1"/>
    </source>
</evidence>
<accession>A0A4S4MRS3</accession>
<reference evidence="12 13" key="1">
    <citation type="submission" date="2019-02" db="EMBL/GenBank/DDBJ databases">
        <title>Genome sequencing of the rare red list fungi Antrodiella citrinella (Flaviporus citrinellus).</title>
        <authorList>
            <person name="Buettner E."/>
            <person name="Kellner H."/>
        </authorList>
    </citation>
    <scope>NUCLEOTIDE SEQUENCE [LARGE SCALE GENOMIC DNA]</scope>
    <source>
        <strain evidence="12 13">DSM 108506</strain>
    </source>
</reference>
<dbReference type="PANTHER" id="PTHR24305">
    <property type="entry name" value="CYTOCHROME P450"/>
    <property type="match status" value="1"/>
</dbReference>
<evidence type="ECO:0000256" key="2">
    <source>
        <dbReference type="ARBA" id="ARBA00005179"/>
    </source>
</evidence>
<dbReference type="CDD" id="cd11061">
    <property type="entry name" value="CYP67-like"/>
    <property type="match status" value="1"/>
</dbReference>
<evidence type="ECO:0000313" key="12">
    <source>
        <dbReference type="EMBL" id="THH27801.1"/>
    </source>
</evidence>
<evidence type="ECO:0000256" key="10">
    <source>
        <dbReference type="RuleBase" id="RU000461"/>
    </source>
</evidence>
<gene>
    <name evidence="12" type="ORF">EUX98_g6398</name>
</gene>
<keyword evidence="11" id="KW-0472">Membrane</keyword>
<keyword evidence="5 9" id="KW-0479">Metal-binding</keyword>
<dbReference type="InterPro" id="IPR036396">
    <property type="entry name" value="Cyt_P450_sf"/>
</dbReference>
<evidence type="ECO:0000256" key="4">
    <source>
        <dbReference type="ARBA" id="ARBA00022617"/>
    </source>
</evidence>
<dbReference type="InterPro" id="IPR002401">
    <property type="entry name" value="Cyt_P450_E_grp-I"/>
</dbReference>
<dbReference type="InterPro" id="IPR050121">
    <property type="entry name" value="Cytochrome_P450_monoxygenase"/>
</dbReference>
<dbReference type="PANTHER" id="PTHR24305:SF29">
    <property type="entry name" value="BENZOATE-PARA-HYDROXYLASE"/>
    <property type="match status" value="1"/>
</dbReference>
<keyword evidence="4 9" id="KW-0349">Heme</keyword>
<keyword evidence="11" id="KW-1133">Transmembrane helix</keyword>
<dbReference type="Gene3D" id="1.10.630.10">
    <property type="entry name" value="Cytochrome P450"/>
    <property type="match status" value="1"/>
</dbReference>
<organism evidence="12 13">
    <name type="scientific">Antrodiella citrinella</name>
    <dbReference type="NCBI Taxonomy" id="2447956"/>
    <lineage>
        <taxon>Eukaryota</taxon>
        <taxon>Fungi</taxon>
        <taxon>Dikarya</taxon>
        <taxon>Basidiomycota</taxon>
        <taxon>Agaricomycotina</taxon>
        <taxon>Agaricomycetes</taxon>
        <taxon>Polyporales</taxon>
        <taxon>Steccherinaceae</taxon>
        <taxon>Antrodiella</taxon>
    </lineage>
</organism>
<comment type="caution">
    <text evidence="12">The sequence shown here is derived from an EMBL/GenBank/DDBJ whole genome shotgun (WGS) entry which is preliminary data.</text>
</comment>
<dbReference type="PRINTS" id="PR00385">
    <property type="entry name" value="P450"/>
</dbReference>
<dbReference type="GO" id="GO:0020037">
    <property type="term" value="F:heme binding"/>
    <property type="evidence" value="ECO:0007669"/>
    <property type="project" value="InterPro"/>
</dbReference>
<dbReference type="GO" id="GO:0004497">
    <property type="term" value="F:monooxygenase activity"/>
    <property type="evidence" value="ECO:0007669"/>
    <property type="project" value="UniProtKB-KW"/>
</dbReference>
<protein>
    <submittedName>
        <fullName evidence="12">Uncharacterized protein</fullName>
    </submittedName>
</protein>
<dbReference type="Pfam" id="PF00067">
    <property type="entry name" value="p450"/>
    <property type="match status" value="1"/>
</dbReference>
<dbReference type="Proteomes" id="UP000308730">
    <property type="component" value="Unassembled WGS sequence"/>
</dbReference>
<keyword evidence="7 9" id="KW-0408">Iron</keyword>
<dbReference type="EMBL" id="SGPM01000224">
    <property type="protein sequence ID" value="THH27801.1"/>
    <property type="molecule type" value="Genomic_DNA"/>
</dbReference>
<dbReference type="GO" id="GO:0016705">
    <property type="term" value="F:oxidoreductase activity, acting on paired donors, with incorporation or reduction of molecular oxygen"/>
    <property type="evidence" value="ECO:0007669"/>
    <property type="project" value="InterPro"/>
</dbReference>
<evidence type="ECO:0000256" key="11">
    <source>
        <dbReference type="SAM" id="Phobius"/>
    </source>
</evidence>
<keyword evidence="13" id="KW-1185">Reference proteome</keyword>
<dbReference type="PROSITE" id="PS00086">
    <property type="entry name" value="CYTOCHROME_P450"/>
    <property type="match status" value="1"/>
</dbReference>
<evidence type="ECO:0000256" key="5">
    <source>
        <dbReference type="ARBA" id="ARBA00022723"/>
    </source>
</evidence>
<evidence type="ECO:0000256" key="7">
    <source>
        <dbReference type="ARBA" id="ARBA00023004"/>
    </source>
</evidence>
<dbReference type="PRINTS" id="PR00463">
    <property type="entry name" value="EP450I"/>
</dbReference>
<dbReference type="InterPro" id="IPR017972">
    <property type="entry name" value="Cyt_P450_CS"/>
</dbReference>